<feature type="compositionally biased region" description="Basic residues" evidence="3">
    <location>
        <begin position="364"/>
        <end position="375"/>
    </location>
</feature>
<evidence type="ECO:0000256" key="4">
    <source>
        <dbReference type="SAM" id="Phobius"/>
    </source>
</evidence>
<feature type="coiled-coil region" evidence="2">
    <location>
        <begin position="222"/>
        <end position="249"/>
    </location>
</feature>
<dbReference type="GO" id="GO:0016020">
    <property type="term" value="C:membrane"/>
    <property type="evidence" value="ECO:0007669"/>
    <property type="project" value="InterPro"/>
</dbReference>
<feature type="region of interest" description="Disordered" evidence="3">
    <location>
        <begin position="306"/>
        <end position="375"/>
    </location>
</feature>
<dbReference type="SUPFAM" id="SSF58038">
    <property type="entry name" value="SNARE fusion complex"/>
    <property type="match status" value="2"/>
</dbReference>
<dbReference type="InterPro" id="IPR042855">
    <property type="entry name" value="V_SNARE_CC"/>
</dbReference>
<dbReference type="EMBL" id="CAJNOJ010000035">
    <property type="protein sequence ID" value="CAF0911135.1"/>
    <property type="molecule type" value="Genomic_DNA"/>
</dbReference>
<name>A0A814A9Z2_ADIRI</name>
<dbReference type="PANTHER" id="PTHR45701">
    <property type="entry name" value="SYNAPTOBREVIN FAMILY MEMBER"/>
    <property type="match status" value="1"/>
</dbReference>
<dbReference type="PRINTS" id="PR00219">
    <property type="entry name" value="SYNAPTOBREVN"/>
</dbReference>
<keyword evidence="1 2" id="KW-0175">Coiled coil</keyword>
<comment type="caution">
    <text evidence="6">The sequence shown here is derived from an EMBL/GenBank/DDBJ whole genome shotgun (WGS) entry which is preliminary data.</text>
</comment>
<dbReference type="CDD" id="cd15870">
    <property type="entry name" value="R-SNARE_VAMP2"/>
    <property type="match status" value="2"/>
</dbReference>
<feature type="transmembrane region" description="Helical" evidence="4">
    <location>
        <begin position="100"/>
        <end position="121"/>
    </location>
</feature>
<sequence>MCNPDDRKSSRSYRYFTVIKRKLIKLWHHHRHMKIHPRFDNLQADVNQVVDVMKDNLEKVLERDAKLTTLENRADILQTGASQFTTNANKLKRKYWWKNIKMWAILIILIIVLIIIIVVAVTQSVKGGDSSGNKYEFEGSILFNEDIIRVIFHMLTLLYIPSVVISVHFTQNMSTNGGGGAAAPAAGGGGSKRLAQQQAQVDEVVDIMRQNVDKVLERDKNLSLLDDRADKLQHNAAQFEQHAGKLKRKYWWKNMKMMIIMGVVGTIFAIVVIGWIASKVKEVAPAPPAAEATTPIAVVNNAEANSAAGSASGNAGRKVTKAHKKKKKTKTTKAVSTTTPTNNDGGRSPDGDENEEEEEDAKPSGRRNRRALLHF</sequence>
<feature type="compositionally biased region" description="Low complexity" evidence="3">
    <location>
        <begin position="332"/>
        <end position="341"/>
    </location>
</feature>
<keyword evidence="4" id="KW-0472">Membrane</keyword>
<accession>A0A814A9Z2</accession>
<feature type="transmembrane region" description="Helical" evidence="4">
    <location>
        <begin position="147"/>
        <end position="167"/>
    </location>
</feature>
<dbReference type="GO" id="GO:0016192">
    <property type="term" value="P:vesicle-mediated transport"/>
    <property type="evidence" value="ECO:0007669"/>
    <property type="project" value="InterPro"/>
</dbReference>
<dbReference type="InterPro" id="IPR016444">
    <property type="entry name" value="Synaptobrevin/VAMP"/>
</dbReference>
<evidence type="ECO:0000256" key="1">
    <source>
        <dbReference type="PROSITE-ProRule" id="PRU00290"/>
    </source>
</evidence>
<feature type="domain" description="V-SNARE coiled-coil homology" evidence="5">
    <location>
        <begin position="38"/>
        <end position="98"/>
    </location>
</feature>
<dbReference type="PROSITE" id="PS00417">
    <property type="entry name" value="SYNAPTOBREVIN"/>
    <property type="match status" value="2"/>
</dbReference>
<feature type="compositionally biased region" description="Low complexity" evidence="3">
    <location>
        <begin position="306"/>
        <end position="316"/>
    </location>
</feature>
<feature type="compositionally biased region" description="Basic residues" evidence="3">
    <location>
        <begin position="318"/>
        <end position="331"/>
    </location>
</feature>
<keyword evidence="4" id="KW-0812">Transmembrane</keyword>
<gene>
    <name evidence="6" type="ORF">EDS130_LOCUS10283</name>
</gene>
<dbReference type="InterPro" id="IPR001388">
    <property type="entry name" value="Synaptobrevin-like"/>
</dbReference>
<evidence type="ECO:0000313" key="6">
    <source>
        <dbReference type="EMBL" id="CAF0911135.1"/>
    </source>
</evidence>
<dbReference type="Proteomes" id="UP000663852">
    <property type="component" value="Unassembled WGS sequence"/>
</dbReference>
<organism evidence="6 7">
    <name type="scientific">Adineta ricciae</name>
    <name type="common">Rotifer</name>
    <dbReference type="NCBI Taxonomy" id="249248"/>
    <lineage>
        <taxon>Eukaryota</taxon>
        <taxon>Metazoa</taxon>
        <taxon>Spiralia</taxon>
        <taxon>Gnathifera</taxon>
        <taxon>Rotifera</taxon>
        <taxon>Eurotatoria</taxon>
        <taxon>Bdelloidea</taxon>
        <taxon>Adinetida</taxon>
        <taxon>Adinetidae</taxon>
        <taxon>Adineta</taxon>
    </lineage>
</organism>
<evidence type="ECO:0000313" key="7">
    <source>
        <dbReference type="Proteomes" id="UP000663852"/>
    </source>
</evidence>
<protein>
    <recommendedName>
        <fullName evidence="5">V-SNARE coiled-coil homology domain-containing protein</fullName>
    </recommendedName>
</protein>
<evidence type="ECO:0000256" key="3">
    <source>
        <dbReference type="SAM" id="MobiDB-lite"/>
    </source>
</evidence>
<dbReference type="Gene3D" id="1.20.5.110">
    <property type="match status" value="2"/>
</dbReference>
<dbReference type="OrthoDB" id="10042941at2759"/>
<dbReference type="Pfam" id="PF00957">
    <property type="entry name" value="Synaptobrevin"/>
    <property type="match status" value="2"/>
</dbReference>
<dbReference type="PROSITE" id="PS50892">
    <property type="entry name" value="V_SNARE"/>
    <property type="match status" value="2"/>
</dbReference>
<feature type="compositionally biased region" description="Acidic residues" evidence="3">
    <location>
        <begin position="351"/>
        <end position="360"/>
    </location>
</feature>
<evidence type="ECO:0000256" key="2">
    <source>
        <dbReference type="SAM" id="Coils"/>
    </source>
</evidence>
<evidence type="ECO:0000259" key="5">
    <source>
        <dbReference type="PROSITE" id="PS50892"/>
    </source>
</evidence>
<feature type="domain" description="V-SNARE coiled-coil homology" evidence="5">
    <location>
        <begin position="193"/>
        <end position="253"/>
    </location>
</feature>
<reference evidence="6" key="1">
    <citation type="submission" date="2021-02" db="EMBL/GenBank/DDBJ databases">
        <authorList>
            <person name="Nowell W R."/>
        </authorList>
    </citation>
    <scope>NUCLEOTIDE SEQUENCE</scope>
</reference>
<keyword evidence="4" id="KW-1133">Transmembrane helix</keyword>
<proteinExistence type="predicted"/>
<feature type="transmembrane region" description="Helical" evidence="4">
    <location>
        <begin position="257"/>
        <end position="277"/>
    </location>
</feature>
<dbReference type="AlphaFoldDB" id="A0A814A9Z2"/>